<dbReference type="AlphaFoldDB" id="A0AAD7U3W1"/>
<name>A0AAD7U3W1_9APHY</name>
<accession>A0AAD7U3W1</accession>
<dbReference type="EMBL" id="JAPEVG010000002">
    <property type="protein sequence ID" value="KAJ8502119.1"/>
    <property type="molecule type" value="Genomic_DNA"/>
</dbReference>
<organism evidence="2 3">
    <name type="scientific">Trametes cubensis</name>
    <dbReference type="NCBI Taxonomy" id="1111947"/>
    <lineage>
        <taxon>Eukaryota</taxon>
        <taxon>Fungi</taxon>
        <taxon>Dikarya</taxon>
        <taxon>Basidiomycota</taxon>
        <taxon>Agaricomycotina</taxon>
        <taxon>Agaricomycetes</taxon>
        <taxon>Polyporales</taxon>
        <taxon>Polyporaceae</taxon>
        <taxon>Trametes</taxon>
    </lineage>
</organism>
<comment type="caution">
    <text evidence="2">The sequence shown here is derived from an EMBL/GenBank/DDBJ whole genome shotgun (WGS) entry which is preliminary data.</text>
</comment>
<feature type="compositionally biased region" description="Polar residues" evidence="1">
    <location>
        <begin position="56"/>
        <end position="67"/>
    </location>
</feature>
<dbReference type="Proteomes" id="UP001215151">
    <property type="component" value="Unassembled WGS sequence"/>
</dbReference>
<evidence type="ECO:0000313" key="2">
    <source>
        <dbReference type="EMBL" id="KAJ8502119.1"/>
    </source>
</evidence>
<gene>
    <name evidence="2" type="ORF">ONZ51_g240</name>
</gene>
<feature type="compositionally biased region" description="Polar residues" evidence="1">
    <location>
        <begin position="77"/>
        <end position="86"/>
    </location>
</feature>
<reference evidence="2" key="1">
    <citation type="submission" date="2022-11" db="EMBL/GenBank/DDBJ databases">
        <title>Genome Sequence of Cubamyces cubensis.</title>
        <authorList>
            <person name="Buettner E."/>
        </authorList>
    </citation>
    <scope>NUCLEOTIDE SEQUENCE</scope>
    <source>
        <strain evidence="2">MPL-01</strain>
    </source>
</reference>
<feature type="compositionally biased region" description="Low complexity" evidence="1">
    <location>
        <begin position="113"/>
        <end position="144"/>
    </location>
</feature>
<sequence length="249" mass="26562">MSISVDDLVASFNANHIGQEAIELAALQAQLSQTLFTQPISSPIPFNSPRAAPLNTPLSCTPSSSMSWDHADATWGNRGSTSSSKMRCSIDESPRESDDMEEDERMVEDLLFSPTSPASPSGSFSRAPPSSSAASAPSPTPSSALRQRKASLSMHMLPLEHSHHDLPSPNTSLFATTDPFYLAALQSAHTHAPPPSSSVFAQAGRPSAHSPFLKHHMQSMYTGFGHGYQSVAPDVQPHNMFATTATFSA</sequence>
<feature type="region of interest" description="Disordered" evidence="1">
    <location>
        <begin position="55"/>
        <end position="147"/>
    </location>
</feature>
<feature type="compositionally biased region" description="Basic and acidic residues" evidence="1">
    <location>
        <begin position="88"/>
        <end position="97"/>
    </location>
</feature>
<protein>
    <submittedName>
        <fullName evidence="2">Uncharacterized protein</fullName>
    </submittedName>
</protein>
<proteinExistence type="predicted"/>
<evidence type="ECO:0000313" key="3">
    <source>
        <dbReference type="Proteomes" id="UP001215151"/>
    </source>
</evidence>
<evidence type="ECO:0000256" key="1">
    <source>
        <dbReference type="SAM" id="MobiDB-lite"/>
    </source>
</evidence>
<keyword evidence="3" id="KW-1185">Reference proteome</keyword>